<dbReference type="Pfam" id="PF00076">
    <property type="entry name" value="RRM_1"/>
    <property type="match status" value="1"/>
</dbReference>
<dbReference type="PANTHER" id="PTHR13798">
    <property type="entry name" value="RNA BINDING MOTIF RBM PROTEIN -RELATED"/>
    <property type="match status" value="1"/>
</dbReference>
<evidence type="ECO:0000256" key="5">
    <source>
        <dbReference type="SAM" id="MobiDB-lite"/>
    </source>
</evidence>
<comment type="subcellular location">
    <subcellularLocation>
        <location evidence="1">Nucleus</location>
        <location evidence="1">Nucleoplasm</location>
    </subcellularLocation>
</comment>
<name>A0AAV3B806_PYXAD</name>
<evidence type="ECO:0000313" key="8">
    <source>
        <dbReference type="Proteomes" id="UP001181693"/>
    </source>
</evidence>
<protein>
    <recommendedName>
        <fullName evidence="6">RRM domain-containing protein</fullName>
    </recommendedName>
</protein>
<dbReference type="GO" id="GO:0000381">
    <property type="term" value="P:regulation of alternative mRNA splicing, via spliceosome"/>
    <property type="evidence" value="ECO:0007669"/>
    <property type="project" value="TreeGrafter"/>
</dbReference>
<comment type="caution">
    <text evidence="7">The sequence shown here is derived from an EMBL/GenBank/DDBJ whole genome shotgun (WGS) entry which is preliminary data.</text>
</comment>
<dbReference type="PANTHER" id="PTHR13798:SF5">
    <property type="entry name" value="SPLICING REGULATOR RBM11"/>
    <property type="match status" value="1"/>
</dbReference>
<dbReference type="InterPro" id="IPR012677">
    <property type="entry name" value="Nucleotide-bd_a/b_plait_sf"/>
</dbReference>
<sequence length="255" mass="28945">MLRGKDEADRTLYVGNLDYNVKEEILYELFLQAGPLSKVAIAKDKDGNCKSFGFVCFRHTESVPYAIALLNGIRLFGRPINLKYRTGSSHSSESDSVFQGPESSFVVFLCFMFLLRMPYESSYSSPPVDGGYFSQTYVCFQGMMNKFINMQNSACGWTAPDQQGYEQFYPWNDQTSMQPYPVPQAGCSFGPSTSSWDSEMTQDCQVNQDEAGSQNHKRAMDSDNDGSEASLREQRSRKRRKHKSKKNKNLVYLSK</sequence>
<accession>A0AAV3B806</accession>
<evidence type="ECO:0000256" key="1">
    <source>
        <dbReference type="ARBA" id="ARBA00004642"/>
    </source>
</evidence>
<evidence type="ECO:0000256" key="4">
    <source>
        <dbReference type="PROSITE-ProRule" id="PRU00176"/>
    </source>
</evidence>
<dbReference type="GO" id="GO:0003727">
    <property type="term" value="F:single-stranded RNA binding"/>
    <property type="evidence" value="ECO:0007669"/>
    <property type="project" value="TreeGrafter"/>
</dbReference>
<dbReference type="Gene3D" id="3.30.70.330">
    <property type="match status" value="1"/>
</dbReference>
<evidence type="ECO:0000256" key="3">
    <source>
        <dbReference type="ARBA" id="ARBA00023242"/>
    </source>
</evidence>
<proteinExistence type="predicted"/>
<feature type="compositionally biased region" description="Basic residues" evidence="5">
    <location>
        <begin position="235"/>
        <end position="248"/>
    </location>
</feature>
<dbReference type="Proteomes" id="UP001181693">
    <property type="component" value="Unassembled WGS sequence"/>
</dbReference>
<organism evidence="7 8">
    <name type="scientific">Pyxicephalus adspersus</name>
    <name type="common">African bullfrog</name>
    <dbReference type="NCBI Taxonomy" id="30357"/>
    <lineage>
        <taxon>Eukaryota</taxon>
        <taxon>Metazoa</taxon>
        <taxon>Chordata</taxon>
        <taxon>Craniata</taxon>
        <taxon>Vertebrata</taxon>
        <taxon>Euteleostomi</taxon>
        <taxon>Amphibia</taxon>
        <taxon>Batrachia</taxon>
        <taxon>Anura</taxon>
        <taxon>Neobatrachia</taxon>
        <taxon>Ranoidea</taxon>
        <taxon>Pyxicephalidae</taxon>
        <taxon>Pyxicephalinae</taxon>
        <taxon>Pyxicephalus</taxon>
    </lineage>
</organism>
<gene>
    <name evidence="7" type="ORF">GDO54_001989</name>
</gene>
<dbReference type="EMBL" id="DYDO01000001">
    <property type="protein sequence ID" value="DBA34430.1"/>
    <property type="molecule type" value="Genomic_DNA"/>
</dbReference>
<keyword evidence="8" id="KW-1185">Reference proteome</keyword>
<evidence type="ECO:0000259" key="6">
    <source>
        <dbReference type="PROSITE" id="PS50102"/>
    </source>
</evidence>
<dbReference type="SUPFAM" id="SSF54928">
    <property type="entry name" value="RNA-binding domain, RBD"/>
    <property type="match status" value="1"/>
</dbReference>
<feature type="domain" description="RRM" evidence="6">
    <location>
        <begin position="10"/>
        <end position="87"/>
    </location>
</feature>
<evidence type="ECO:0000256" key="2">
    <source>
        <dbReference type="ARBA" id="ARBA00022884"/>
    </source>
</evidence>
<dbReference type="PROSITE" id="PS50102">
    <property type="entry name" value="RRM"/>
    <property type="match status" value="1"/>
</dbReference>
<dbReference type="AlphaFoldDB" id="A0AAV3B806"/>
<evidence type="ECO:0000313" key="7">
    <source>
        <dbReference type="EMBL" id="DBA34430.1"/>
    </source>
</evidence>
<dbReference type="InterPro" id="IPR052285">
    <property type="entry name" value="NEXT_complex_subunit"/>
</dbReference>
<keyword evidence="2 4" id="KW-0694">RNA-binding</keyword>
<dbReference type="InterPro" id="IPR000504">
    <property type="entry name" value="RRM_dom"/>
</dbReference>
<dbReference type="GO" id="GO:0005654">
    <property type="term" value="C:nucleoplasm"/>
    <property type="evidence" value="ECO:0007669"/>
    <property type="project" value="UniProtKB-SubCell"/>
</dbReference>
<dbReference type="InterPro" id="IPR035979">
    <property type="entry name" value="RBD_domain_sf"/>
</dbReference>
<reference evidence="7" key="1">
    <citation type="thesis" date="2020" institute="ProQuest LLC" country="789 East Eisenhower Parkway, Ann Arbor, MI, USA">
        <title>Comparative Genomics and Chromosome Evolution.</title>
        <authorList>
            <person name="Mudd A.B."/>
        </authorList>
    </citation>
    <scope>NUCLEOTIDE SEQUENCE</scope>
    <source>
        <strain evidence="7">1538</strain>
        <tissue evidence="7">Blood</tissue>
    </source>
</reference>
<feature type="compositionally biased region" description="Polar residues" evidence="5">
    <location>
        <begin position="204"/>
        <end position="214"/>
    </location>
</feature>
<keyword evidence="3" id="KW-0539">Nucleus</keyword>
<feature type="region of interest" description="Disordered" evidence="5">
    <location>
        <begin position="204"/>
        <end position="255"/>
    </location>
</feature>
<dbReference type="SMART" id="SM00360">
    <property type="entry name" value="RRM"/>
    <property type="match status" value="1"/>
</dbReference>